<comment type="subcellular location">
    <subcellularLocation>
        <location evidence="2">Chromosome</location>
    </subcellularLocation>
    <subcellularLocation>
        <location evidence="1">Nucleus</location>
    </subcellularLocation>
</comment>
<dbReference type="Gene3D" id="3.40.50.300">
    <property type="entry name" value="P-loop containing nucleotide triphosphate hydrolases"/>
    <property type="match status" value="2"/>
</dbReference>
<dbReference type="GO" id="GO:0003697">
    <property type="term" value="F:single-stranded DNA binding"/>
    <property type="evidence" value="ECO:0007669"/>
    <property type="project" value="TreeGrafter"/>
</dbReference>
<gene>
    <name evidence="14" type="ORF">HCN44_008346</name>
</gene>
<sequence length="1077" mass="124271">MVNQERVRTKRKIQEPLETEVVEPKRPRSDIPIKGAGKIAKILVRNFFCHELLEVDFNPSVNFIVGKNGSGKSAILAALTVGLGARASITRRGDSHKTMIKTGKTSATIEITLTNNGPGAFQPEKYGDSIKVVRTISLTSSSYALKNSAGKLVSKKKADLDQAISFLKIQVDNPVSVLNQDSAKDFLLQANSAKKYELFMKATQLETIGNNYKEALQTSKASKEHLEETAKQMKHEKQQIQQLELNISRLDSVERDQLYLEQLQSELLWSNAIKEENKLKMYENELAKNEEQLSNLLNNENAEETRINQINIDLKDLDSQKKTIEEQINKAREKVREKRIALETAQDKLNKHRQTIKTGRTRIQRNENSLQQFTAALNSALEGTGQAATERNTLIQAKTEAEEEHKIIQSSLVARKVEVDNLDNTRRQMNEEIADYNKQYETINKKIMSLKSQLRSCESQKGNALSVWHSDMPRFVRRIQEEVRRGRIKKQPIGPVGAYLKIRDPQWTPAVEKLLNKSTLMTFCVDNNNDAQVIKGLIEEVFATSTNRPNIRIYCSEFLDAVHDIRSNRVQSQEYSSLLDTMEITNANVTNYLIDSFGIERILLIPTSRECTEILKHIQTVPKNCFKAITKTGDTFYPQPQYRTYGGSVRRPQFLEVSTTEKIQSFKNEMEELDKQLKFVYSENQKLRQKRDGIDERYSVISAEMNRFKGMQTRLKNKIEDCTEQLNALTDSDQNIGVYRDEIAQFEAKIATDKEAEKQLLDAKVELDTQRTNAHEIFEEQQKILTDLEKQISPIKNKIKQLGDEKIKLDVDSRYATKRVQDTRKKVQEITAEVETQRRVTEKSVNEAEKHCLRVDTKRSASEIKKMSSQLKAEIDAVKRELGNREQLFKQLNELRTKHGGIIEFFQKLNETNEKHLERVAQRKHHWSRMKKEMGFQIENAFESILQLRGYRGWIKIDHRDKKLDLEVTPQNTQERAVNDAKTLSGGERSYSTVAFILALWECTSVPFYFMDEFDVFMDKINRRMVMDCLLEHARTHRQCQFGFLTPLDASIVTANENLKIHRMHNPEREQEQQEQS</sequence>
<keyword evidence="8 12" id="KW-0175">Coiled coil</keyword>
<evidence type="ECO:0000256" key="6">
    <source>
        <dbReference type="ARBA" id="ARBA00022763"/>
    </source>
</evidence>
<feature type="coiled-coil region" evidence="12">
    <location>
        <begin position="656"/>
        <end position="732"/>
    </location>
</feature>
<dbReference type="InterPro" id="IPR038729">
    <property type="entry name" value="Rad50/SbcC_AAA"/>
</dbReference>
<keyword evidence="10" id="KW-0234">DNA repair</keyword>
<dbReference type="GO" id="GO:0003684">
    <property type="term" value="F:damaged DNA binding"/>
    <property type="evidence" value="ECO:0007669"/>
    <property type="project" value="TreeGrafter"/>
</dbReference>
<dbReference type="GO" id="GO:0030915">
    <property type="term" value="C:Smc5-Smc6 complex"/>
    <property type="evidence" value="ECO:0007669"/>
    <property type="project" value="TreeGrafter"/>
</dbReference>
<dbReference type="GO" id="GO:0016887">
    <property type="term" value="F:ATP hydrolysis activity"/>
    <property type="evidence" value="ECO:0007669"/>
    <property type="project" value="InterPro"/>
</dbReference>
<comment type="caution">
    <text evidence="14">The sequence shown here is derived from an EMBL/GenBank/DDBJ whole genome shotgun (WGS) entry which is preliminary data.</text>
</comment>
<feature type="domain" description="Rad50/SbcC-type AAA" evidence="13">
    <location>
        <begin position="41"/>
        <end position="248"/>
    </location>
</feature>
<dbReference type="AlphaFoldDB" id="A0A835CMX2"/>
<feature type="coiled-coil region" evidence="12">
    <location>
        <begin position="216"/>
        <end position="355"/>
    </location>
</feature>
<dbReference type="SUPFAM" id="SSF57997">
    <property type="entry name" value="Tropomyosin"/>
    <property type="match status" value="1"/>
</dbReference>
<protein>
    <recommendedName>
        <fullName evidence="13">Rad50/SbcC-type AAA domain-containing protein</fullName>
    </recommendedName>
</protein>
<dbReference type="GO" id="GO:0000724">
    <property type="term" value="P:double-strand break repair via homologous recombination"/>
    <property type="evidence" value="ECO:0007669"/>
    <property type="project" value="TreeGrafter"/>
</dbReference>
<keyword evidence="5" id="KW-0547">Nucleotide-binding</keyword>
<comment type="similarity">
    <text evidence="3">Belongs to the SMC family. SMC6 subfamily.</text>
</comment>
<evidence type="ECO:0000256" key="4">
    <source>
        <dbReference type="ARBA" id="ARBA00022454"/>
    </source>
</evidence>
<proteinExistence type="inferred from homology"/>
<dbReference type="EMBL" id="JACMRX010000005">
    <property type="protein sequence ID" value="KAF7989672.1"/>
    <property type="molecule type" value="Genomic_DNA"/>
</dbReference>
<evidence type="ECO:0000256" key="1">
    <source>
        <dbReference type="ARBA" id="ARBA00004123"/>
    </source>
</evidence>
<organism evidence="14 15">
    <name type="scientific">Aphidius gifuensis</name>
    <name type="common">Parasitoid wasp</name>
    <dbReference type="NCBI Taxonomy" id="684658"/>
    <lineage>
        <taxon>Eukaryota</taxon>
        <taxon>Metazoa</taxon>
        <taxon>Ecdysozoa</taxon>
        <taxon>Arthropoda</taxon>
        <taxon>Hexapoda</taxon>
        <taxon>Insecta</taxon>
        <taxon>Pterygota</taxon>
        <taxon>Neoptera</taxon>
        <taxon>Endopterygota</taxon>
        <taxon>Hymenoptera</taxon>
        <taxon>Apocrita</taxon>
        <taxon>Ichneumonoidea</taxon>
        <taxon>Braconidae</taxon>
        <taxon>Aphidiinae</taxon>
        <taxon>Aphidius</taxon>
    </lineage>
</organism>
<evidence type="ECO:0000256" key="8">
    <source>
        <dbReference type="ARBA" id="ARBA00023054"/>
    </source>
</evidence>
<keyword evidence="7" id="KW-0067">ATP-binding</keyword>
<evidence type="ECO:0000256" key="2">
    <source>
        <dbReference type="ARBA" id="ARBA00004286"/>
    </source>
</evidence>
<dbReference type="GO" id="GO:0005524">
    <property type="term" value="F:ATP binding"/>
    <property type="evidence" value="ECO:0007669"/>
    <property type="project" value="UniProtKB-KW"/>
</dbReference>
<evidence type="ECO:0000256" key="3">
    <source>
        <dbReference type="ARBA" id="ARBA00006793"/>
    </source>
</evidence>
<dbReference type="Pfam" id="PF13476">
    <property type="entry name" value="AAA_23"/>
    <property type="match status" value="1"/>
</dbReference>
<keyword evidence="9" id="KW-0233">DNA recombination</keyword>
<evidence type="ECO:0000256" key="12">
    <source>
        <dbReference type="SAM" id="Coils"/>
    </source>
</evidence>
<evidence type="ECO:0000313" key="15">
    <source>
        <dbReference type="Proteomes" id="UP000639338"/>
    </source>
</evidence>
<dbReference type="InterPro" id="IPR027417">
    <property type="entry name" value="P-loop_NTPase"/>
</dbReference>
<dbReference type="PANTHER" id="PTHR19306:SF6">
    <property type="entry name" value="STRUCTURAL MAINTENANCE OF CHROMOSOMES PROTEIN 6"/>
    <property type="match status" value="1"/>
</dbReference>
<name>A0A835CMX2_APHGI</name>
<reference evidence="14 15" key="1">
    <citation type="submission" date="2020-08" db="EMBL/GenBank/DDBJ databases">
        <title>Aphidius gifuensis genome sequencing and assembly.</title>
        <authorList>
            <person name="Du Z."/>
        </authorList>
    </citation>
    <scope>NUCLEOTIDE SEQUENCE [LARGE SCALE GENOMIC DNA]</scope>
    <source>
        <strain evidence="14">YNYX2018</strain>
        <tissue evidence="14">Adults</tissue>
    </source>
</reference>
<evidence type="ECO:0000259" key="13">
    <source>
        <dbReference type="Pfam" id="PF13476"/>
    </source>
</evidence>
<keyword evidence="6" id="KW-0227">DNA damage</keyword>
<dbReference type="PANTHER" id="PTHR19306">
    <property type="entry name" value="STRUCTURAL MAINTENANCE OF CHROMOSOMES 5,6 SMC5, SMC6"/>
    <property type="match status" value="1"/>
</dbReference>
<dbReference type="GO" id="GO:0005634">
    <property type="term" value="C:nucleus"/>
    <property type="evidence" value="ECO:0007669"/>
    <property type="project" value="UniProtKB-SubCell"/>
</dbReference>
<dbReference type="OrthoDB" id="10072614at2759"/>
<accession>A0A835CMX2</accession>
<keyword evidence="15" id="KW-1185">Reference proteome</keyword>
<dbReference type="Proteomes" id="UP000639338">
    <property type="component" value="Unassembled WGS sequence"/>
</dbReference>
<evidence type="ECO:0000256" key="5">
    <source>
        <dbReference type="ARBA" id="ARBA00022741"/>
    </source>
</evidence>
<keyword evidence="11" id="KW-0539">Nucleus</keyword>
<evidence type="ECO:0000256" key="11">
    <source>
        <dbReference type="ARBA" id="ARBA00023242"/>
    </source>
</evidence>
<evidence type="ECO:0000256" key="7">
    <source>
        <dbReference type="ARBA" id="ARBA00022840"/>
    </source>
</evidence>
<dbReference type="GO" id="GO:0035861">
    <property type="term" value="C:site of double-strand break"/>
    <property type="evidence" value="ECO:0007669"/>
    <property type="project" value="TreeGrafter"/>
</dbReference>
<keyword evidence="4" id="KW-0158">Chromosome</keyword>
<evidence type="ECO:0000256" key="9">
    <source>
        <dbReference type="ARBA" id="ARBA00023172"/>
    </source>
</evidence>
<evidence type="ECO:0000313" key="14">
    <source>
        <dbReference type="EMBL" id="KAF7989672.1"/>
    </source>
</evidence>
<dbReference type="SUPFAM" id="SSF52540">
    <property type="entry name" value="P-loop containing nucleoside triphosphate hydrolases"/>
    <property type="match status" value="1"/>
</dbReference>
<feature type="coiled-coil region" evidence="12">
    <location>
        <begin position="419"/>
        <end position="460"/>
    </location>
</feature>
<evidence type="ECO:0000256" key="10">
    <source>
        <dbReference type="ARBA" id="ARBA00023204"/>
    </source>
</evidence>
<feature type="coiled-coil region" evidence="12">
    <location>
        <begin position="785"/>
        <end position="898"/>
    </location>
</feature>